<name>A0AAV7IVB9_COTGL</name>
<evidence type="ECO:0000313" key="1">
    <source>
        <dbReference type="EMBL" id="KAH0558293.1"/>
    </source>
</evidence>
<evidence type="ECO:0000313" key="2">
    <source>
        <dbReference type="Proteomes" id="UP000826195"/>
    </source>
</evidence>
<reference evidence="1 2" key="1">
    <citation type="journal article" date="2021" name="J. Hered.">
        <title>A chromosome-level genome assembly of the parasitoid wasp, Cotesia glomerata (Hymenoptera: Braconidae).</title>
        <authorList>
            <person name="Pinto B.J."/>
            <person name="Weis J.J."/>
            <person name="Gamble T."/>
            <person name="Ode P.J."/>
            <person name="Paul R."/>
            <person name="Zaspel J.M."/>
        </authorList>
    </citation>
    <scope>NUCLEOTIDE SEQUENCE [LARGE SCALE GENOMIC DNA]</scope>
    <source>
        <strain evidence="1">CgM1</strain>
    </source>
</reference>
<proteinExistence type="predicted"/>
<dbReference type="Proteomes" id="UP000826195">
    <property type="component" value="Unassembled WGS sequence"/>
</dbReference>
<accession>A0AAV7IVB9</accession>
<gene>
    <name evidence="1" type="ORF">KQX54_015498</name>
</gene>
<organism evidence="1 2">
    <name type="scientific">Cotesia glomerata</name>
    <name type="common">Lepidopteran parasitic wasp</name>
    <name type="synonym">Apanteles glomeratus</name>
    <dbReference type="NCBI Taxonomy" id="32391"/>
    <lineage>
        <taxon>Eukaryota</taxon>
        <taxon>Metazoa</taxon>
        <taxon>Ecdysozoa</taxon>
        <taxon>Arthropoda</taxon>
        <taxon>Hexapoda</taxon>
        <taxon>Insecta</taxon>
        <taxon>Pterygota</taxon>
        <taxon>Neoptera</taxon>
        <taxon>Endopterygota</taxon>
        <taxon>Hymenoptera</taxon>
        <taxon>Apocrita</taxon>
        <taxon>Ichneumonoidea</taxon>
        <taxon>Braconidae</taxon>
        <taxon>Microgastrinae</taxon>
        <taxon>Cotesia</taxon>
    </lineage>
</organism>
<sequence>MVAVCKVVAEHIVSKDDKNGAYPVKWFCRISLRCSSSEAEDKHVLWSCQKRFRSSWSNLVCIWTQDHINFKGTLGLVIDTPPPQTLRGLHQVPC</sequence>
<protein>
    <submittedName>
        <fullName evidence="1">Uncharacterized protein</fullName>
    </submittedName>
</protein>
<dbReference type="EMBL" id="JAHXZJ010000747">
    <property type="protein sequence ID" value="KAH0558293.1"/>
    <property type="molecule type" value="Genomic_DNA"/>
</dbReference>
<dbReference type="AlphaFoldDB" id="A0AAV7IVB9"/>
<comment type="caution">
    <text evidence="1">The sequence shown here is derived from an EMBL/GenBank/DDBJ whole genome shotgun (WGS) entry which is preliminary data.</text>
</comment>
<keyword evidence="2" id="KW-1185">Reference proteome</keyword>